<dbReference type="AlphaFoldDB" id="A0A8H6TYV6"/>
<organism evidence="1 2">
    <name type="scientific">Mycena venus</name>
    <dbReference type="NCBI Taxonomy" id="2733690"/>
    <lineage>
        <taxon>Eukaryota</taxon>
        <taxon>Fungi</taxon>
        <taxon>Dikarya</taxon>
        <taxon>Basidiomycota</taxon>
        <taxon>Agaricomycotina</taxon>
        <taxon>Agaricomycetes</taxon>
        <taxon>Agaricomycetidae</taxon>
        <taxon>Agaricales</taxon>
        <taxon>Marasmiineae</taxon>
        <taxon>Mycenaceae</taxon>
        <taxon>Mycena</taxon>
    </lineage>
</organism>
<proteinExistence type="predicted"/>
<evidence type="ECO:0000313" key="2">
    <source>
        <dbReference type="Proteomes" id="UP000620124"/>
    </source>
</evidence>
<protein>
    <recommendedName>
        <fullName evidence="3">F-box domain-containing protein</fullName>
    </recommendedName>
</protein>
<dbReference type="SUPFAM" id="SSF52047">
    <property type="entry name" value="RNI-like"/>
    <property type="match status" value="1"/>
</dbReference>
<evidence type="ECO:0008006" key="3">
    <source>
        <dbReference type="Google" id="ProtNLM"/>
    </source>
</evidence>
<gene>
    <name evidence="1" type="ORF">MVEN_02636100</name>
</gene>
<dbReference type="InterPro" id="IPR032675">
    <property type="entry name" value="LRR_dom_sf"/>
</dbReference>
<dbReference type="Gene3D" id="3.80.10.10">
    <property type="entry name" value="Ribonuclease Inhibitor"/>
    <property type="match status" value="1"/>
</dbReference>
<evidence type="ECO:0000313" key="1">
    <source>
        <dbReference type="EMBL" id="KAF7325287.1"/>
    </source>
</evidence>
<dbReference type="InterPro" id="IPR036047">
    <property type="entry name" value="F-box-like_dom_sf"/>
</dbReference>
<dbReference type="SUPFAM" id="SSF81383">
    <property type="entry name" value="F-box domain"/>
    <property type="match status" value="1"/>
</dbReference>
<reference evidence="1" key="1">
    <citation type="submission" date="2020-05" db="EMBL/GenBank/DDBJ databases">
        <title>Mycena genomes resolve the evolution of fungal bioluminescence.</title>
        <authorList>
            <person name="Tsai I.J."/>
        </authorList>
    </citation>
    <scope>NUCLEOTIDE SEQUENCE</scope>
    <source>
        <strain evidence="1">CCC161011</strain>
    </source>
</reference>
<dbReference type="EMBL" id="JACAZI010000054">
    <property type="protein sequence ID" value="KAF7325287.1"/>
    <property type="molecule type" value="Genomic_DNA"/>
</dbReference>
<keyword evidence="2" id="KW-1185">Reference proteome</keyword>
<dbReference type="Proteomes" id="UP000620124">
    <property type="component" value="Unassembled WGS sequence"/>
</dbReference>
<accession>A0A8H6TYV6</accession>
<name>A0A8H6TYV6_9AGAR</name>
<dbReference type="OrthoDB" id="2789810at2759"/>
<sequence>MNSEFPQELLDEILEHFATDFGSLKICSLVCRAWVFRPRSHLFSSVHLLPKNIVFVRNLLSSPNCTLLSHIQSLHVFRDYEHKNDRRFNEIVASLHRLTNLRVLKLTTRNISAADAEAYFHTDFFAAFPQVARLVLSLRLDSEHDEQQPTPLLLVISLFPALQELRIGRLDGSVITQASAVPPHGLRSLYLTEESMGPIFRWLRACNRLHNVHSVKLPCIYRQHVDSVRPALQRLGGVLHHLDIFVQWPSTADSSMVFDFSLHPNLKTLAIRDTSWDSSGHRQFLLWMTRLAAPTLERLTLSLDLSLYDSNFDWAALDAFLCSARFPGLQSVVIECNHRRYRYDNHQFLHEALPLLESSGVLRTVCKARVWSPFGPYA</sequence>
<comment type="caution">
    <text evidence="1">The sequence shown here is derived from an EMBL/GenBank/DDBJ whole genome shotgun (WGS) entry which is preliminary data.</text>
</comment>